<feature type="compositionally biased region" description="Polar residues" evidence="1">
    <location>
        <begin position="119"/>
        <end position="132"/>
    </location>
</feature>
<gene>
    <name evidence="3" type="ORF">FNH06_08260</name>
</gene>
<dbReference type="InterPro" id="IPR001584">
    <property type="entry name" value="Integrase_cat-core"/>
</dbReference>
<dbReference type="GO" id="GO:0003676">
    <property type="term" value="F:nucleic acid binding"/>
    <property type="evidence" value="ECO:0007669"/>
    <property type="project" value="InterPro"/>
</dbReference>
<dbReference type="EMBL" id="VJZA01000009">
    <property type="protein sequence ID" value="TVT23849.1"/>
    <property type="molecule type" value="Genomic_DNA"/>
</dbReference>
<proteinExistence type="predicted"/>
<dbReference type="OrthoDB" id="3254719at2"/>
<dbReference type="AlphaFoldDB" id="A0A558AHY2"/>
<dbReference type="GO" id="GO:0015074">
    <property type="term" value="P:DNA integration"/>
    <property type="evidence" value="ECO:0007669"/>
    <property type="project" value="InterPro"/>
</dbReference>
<protein>
    <submittedName>
        <fullName evidence="3">DDE-type integrase/transposase/recombinase</fullName>
    </submittedName>
</protein>
<organism evidence="3 4">
    <name type="scientific">Amycolatopsis acidiphila</name>
    <dbReference type="NCBI Taxonomy" id="715473"/>
    <lineage>
        <taxon>Bacteria</taxon>
        <taxon>Bacillati</taxon>
        <taxon>Actinomycetota</taxon>
        <taxon>Actinomycetes</taxon>
        <taxon>Pseudonocardiales</taxon>
        <taxon>Pseudonocardiaceae</taxon>
        <taxon>Amycolatopsis</taxon>
    </lineage>
</organism>
<dbReference type="Gene3D" id="3.30.420.10">
    <property type="entry name" value="Ribonuclease H-like superfamily/Ribonuclease H"/>
    <property type="match status" value="1"/>
</dbReference>
<dbReference type="InterPro" id="IPR012337">
    <property type="entry name" value="RNaseH-like_sf"/>
</dbReference>
<dbReference type="SUPFAM" id="SSF53098">
    <property type="entry name" value="Ribonuclease H-like"/>
    <property type="match status" value="1"/>
</dbReference>
<reference evidence="3 4" key="1">
    <citation type="submission" date="2019-07" db="EMBL/GenBank/DDBJ databases">
        <title>New species of Amycolatopsis and Streptomyces.</title>
        <authorList>
            <person name="Duangmal K."/>
            <person name="Teo W.F.A."/>
            <person name="Lipun K."/>
        </authorList>
    </citation>
    <scope>NUCLEOTIDE SEQUENCE [LARGE SCALE GENOMIC DNA]</scope>
    <source>
        <strain evidence="3 4">JCM 30562</strain>
    </source>
</reference>
<accession>A0A558AHY2</accession>
<dbReference type="PANTHER" id="PTHR46889">
    <property type="entry name" value="TRANSPOSASE INSF FOR INSERTION SEQUENCE IS3B-RELATED"/>
    <property type="match status" value="1"/>
</dbReference>
<sequence length="132" mass="14423">MLDRDFTADAPNRNWVTDVTEFRVGEAKLYLSPVMDLFDRQIIAHSIGASPSLALTNSSLLPALATLGADGAPMVRSDQGFPYLHASWRRLLADAGATRSMSRKGNCYDNRGNRELLRASQTPTASPQDSRA</sequence>
<dbReference type="RefSeq" id="WP_144636152.1">
    <property type="nucleotide sequence ID" value="NZ_BNAX01000017.1"/>
</dbReference>
<comment type="caution">
    <text evidence="3">The sequence shown here is derived from an EMBL/GenBank/DDBJ whole genome shotgun (WGS) entry which is preliminary data.</text>
</comment>
<dbReference type="Proteomes" id="UP000318578">
    <property type="component" value="Unassembled WGS sequence"/>
</dbReference>
<evidence type="ECO:0000313" key="3">
    <source>
        <dbReference type="EMBL" id="TVT23849.1"/>
    </source>
</evidence>
<dbReference type="InterPro" id="IPR036397">
    <property type="entry name" value="RNaseH_sf"/>
</dbReference>
<evidence type="ECO:0000259" key="2">
    <source>
        <dbReference type="PROSITE" id="PS50994"/>
    </source>
</evidence>
<feature type="region of interest" description="Disordered" evidence="1">
    <location>
        <begin position="99"/>
        <end position="132"/>
    </location>
</feature>
<dbReference type="InterPro" id="IPR050900">
    <property type="entry name" value="Transposase_IS3/IS150/IS904"/>
</dbReference>
<evidence type="ECO:0000256" key="1">
    <source>
        <dbReference type="SAM" id="MobiDB-lite"/>
    </source>
</evidence>
<evidence type="ECO:0000313" key="4">
    <source>
        <dbReference type="Proteomes" id="UP000318578"/>
    </source>
</evidence>
<feature type="domain" description="Integrase catalytic" evidence="2">
    <location>
        <begin position="7"/>
        <end position="132"/>
    </location>
</feature>
<dbReference type="PROSITE" id="PS50994">
    <property type="entry name" value="INTEGRASE"/>
    <property type="match status" value="1"/>
</dbReference>
<name>A0A558AHY2_9PSEU</name>
<keyword evidence="4" id="KW-1185">Reference proteome</keyword>
<dbReference type="Pfam" id="PF00665">
    <property type="entry name" value="rve"/>
    <property type="match status" value="1"/>
</dbReference>
<dbReference type="PANTHER" id="PTHR46889:SF4">
    <property type="entry name" value="TRANSPOSASE INSO FOR INSERTION SEQUENCE ELEMENT IS911B-RELATED"/>
    <property type="match status" value="1"/>
</dbReference>